<keyword evidence="5 10" id="KW-0560">Oxidoreductase</keyword>
<evidence type="ECO:0000256" key="9">
    <source>
        <dbReference type="PIRSR" id="PIRSR000350-4"/>
    </source>
</evidence>
<dbReference type="PANTHER" id="PTHR43014">
    <property type="entry name" value="MERCURIC REDUCTASE"/>
    <property type="match status" value="1"/>
</dbReference>
<dbReference type="AlphaFoldDB" id="A0AAW6U506"/>
<evidence type="ECO:0000256" key="4">
    <source>
        <dbReference type="ARBA" id="ARBA00022857"/>
    </source>
</evidence>
<feature type="domain" description="Pyridine nucleotide-disulphide oxidoreductase dimerisation" evidence="11">
    <location>
        <begin position="342"/>
        <end position="449"/>
    </location>
</feature>
<dbReference type="Pfam" id="PF02852">
    <property type="entry name" value="Pyr_redox_dim"/>
    <property type="match status" value="1"/>
</dbReference>
<feature type="binding site" evidence="8">
    <location>
        <begin position="139"/>
        <end position="141"/>
    </location>
    <ligand>
        <name>FAD</name>
        <dbReference type="ChEBI" id="CHEBI:57692"/>
    </ligand>
</feature>
<accession>A0AAW6U506</accession>
<keyword evidence="14" id="KW-1185">Reference proteome</keyword>
<evidence type="ECO:0000256" key="2">
    <source>
        <dbReference type="ARBA" id="ARBA00022630"/>
    </source>
</evidence>
<dbReference type="Gene3D" id="3.50.50.60">
    <property type="entry name" value="FAD/NAD(P)-binding domain"/>
    <property type="match status" value="2"/>
</dbReference>
<evidence type="ECO:0000256" key="1">
    <source>
        <dbReference type="ARBA" id="ARBA00007532"/>
    </source>
</evidence>
<keyword evidence="8" id="KW-0520">NAD</keyword>
<keyword evidence="4" id="KW-0521">NADP</keyword>
<gene>
    <name evidence="13" type="ORF">QJ521_05715</name>
</gene>
<evidence type="ECO:0000256" key="6">
    <source>
        <dbReference type="ARBA" id="ARBA00023157"/>
    </source>
</evidence>
<organism evidence="13 14">
    <name type="scientific">Peloplasma aerotolerans</name>
    <dbReference type="NCBI Taxonomy" id="3044389"/>
    <lineage>
        <taxon>Bacteria</taxon>
        <taxon>Bacillati</taxon>
        <taxon>Mycoplasmatota</taxon>
        <taxon>Mollicutes</taxon>
        <taxon>Acholeplasmatales</taxon>
        <taxon>Acholeplasmataceae</taxon>
        <taxon>Peloplasma</taxon>
    </lineage>
</organism>
<dbReference type="PROSITE" id="PS00076">
    <property type="entry name" value="PYRIDINE_REDOX_1"/>
    <property type="match status" value="1"/>
</dbReference>
<dbReference type="Gene3D" id="3.30.390.30">
    <property type="match status" value="1"/>
</dbReference>
<dbReference type="GO" id="GO:0003955">
    <property type="term" value="F:NAD(P)H dehydrogenase (quinone) activity"/>
    <property type="evidence" value="ECO:0007669"/>
    <property type="project" value="TreeGrafter"/>
</dbReference>
<dbReference type="PRINTS" id="PR00411">
    <property type="entry name" value="PNDRDTASEI"/>
</dbReference>
<feature type="binding site" evidence="8">
    <location>
        <begin position="176"/>
        <end position="183"/>
    </location>
    <ligand>
        <name>NAD(+)</name>
        <dbReference type="ChEBI" id="CHEBI:57540"/>
    </ligand>
</feature>
<dbReference type="InterPro" id="IPR023753">
    <property type="entry name" value="FAD/NAD-binding_dom"/>
</dbReference>
<evidence type="ECO:0000256" key="3">
    <source>
        <dbReference type="ARBA" id="ARBA00022827"/>
    </source>
</evidence>
<feature type="domain" description="FAD/NAD(P)-binding" evidence="12">
    <location>
        <begin position="6"/>
        <end position="322"/>
    </location>
</feature>
<keyword evidence="6" id="KW-1015">Disulfide bond</keyword>
<dbReference type="InterPro" id="IPR012999">
    <property type="entry name" value="Pyr_OxRdtase_I_AS"/>
</dbReference>
<dbReference type="InterPro" id="IPR016156">
    <property type="entry name" value="FAD/NAD-linked_Rdtase_dimer_sf"/>
</dbReference>
<dbReference type="RefSeq" id="WP_282839480.1">
    <property type="nucleotide sequence ID" value="NZ_JASCXW010000016.1"/>
</dbReference>
<evidence type="ECO:0000256" key="5">
    <source>
        <dbReference type="ARBA" id="ARBA00023002"/>
    </source>
</evidence>
<feature type="binding site" evidence="8">
    <location>
        <position position="307"/>
    </location>
    <ligand>
        <name>FAD</name>
        <dbReference type="ChEBI" id="CHEBI:57692"/>
    </ligand>
</feature>
<evidence type="ECO:0000256" key="7">
    <source>
        <dbReference type="ARBA" id="ARBA00023284"/>
    </source>
</evidence>
<evidence type="ECO:0000259" key="11">
    <source>
        <dbReference type="Pfam" id="PF02852"/>
    </source>
</evidence>
<comment type="cofactor">
    <cofactor evidence="8">
        <name>FAD</name>
        <dbReference type="ChEBI" id="CHEBI:57692"/>
    </cofactor>
    <text evidence="8">Binds 1 FAD per subunit.</text>
</comment>
<dbReference type="Pfam" id="PF07992">
    <property type="entry name" value="Pyr_redox_2"/>
    <property type="match status" value="1"/>
</dbReference>
<protein>
    <submittedName>
        <fullName evidence="13">FAD-dependent oxidoreductase</fullName>
    </submittedName>
</protein>
<reference evidence="13" key="1">
    <citation type="submission" date="2023-05" db="EMBL/GenBank/DDBJ databases">
        <title>Mariniplasma microaerophilum sp. nov., a novel anaerobic mollicute isolated from terrestrial mud volcano, Taman Peninsula, Russia.</title>
        <authorList>
            <person name="Khomyakova M.A."/>
            <person name="Merkel A.Y."/>
            <person name="Slobodkin A.I."/>
        </authorList>
    </citation>
    <scope>NUCLEOTIDE SEQUENCE</scope>
    <source>
        <strain evidence="13">M4Ah</strain>
    </source>
</reference>
<dbReference type="InterPro" id="IPR004099">
    <property type="entry name" value="Pyr_nucl-diS_OxRdtase_dimer"/>
</dbReference>
<dbReference type="PRINTS" id="PR00368">
    <property type="entry name" value="FADPNR"/>
</dbReference>
<evidence type="ECO:0000256" key="8">
    <source>
        <dbReference type="PIRSR" id="PIRSR000350-3"/>
    </source>
</evidence>
<dbReference type="SUPFAM" id="SSF51905">
    <property type="entry name" value="FAD/NAD(P)-binding domain"/>
    <property type="match status" value="1"/>
</dbReference>
<comment type="caution">
    <text evidence="13">The sequence shown here is derived from an EMBL/GenBank/DDBJ whole genome shotgun (WGS) entry which is preliminary data.</text>
</comment>
<feature type="binding site" evidence="8">
    <location>
        <position position="266"/>
    </location>
    <ligand>
        <name>NAD(+)</name>
        <dbReference type="ChEBI" id="CHEBI:57540"/>
    </ligand>
</feature>
<sequence length="473" mass="51820">MKYQNDLIVIGAGSGGLVVASGAAALGARVTLIEKEKMGGDCLNSGCVPSKSFLKGAHLAKEMKDADQFGIHSTIESIEIGELMHRVHGVIDQIAPHDSIERYEGLGVSVVIGEAKIKSKHEVVVGSKTLTAKNIVVSTGSKPYIPKIKGLDQVSYLTNLNIFEMNHTPKHLIVLGAGPIGLELGQGFRHLGVEVTMIDQSKSLFTKDDNEVGPLMEKVLLKDGVQLLLNSKIIEIIKENEAIKVIVEKDNNRIEIIGDELLVALGRIPNTQDLGLEEIGVKLNARGYIQTNKKLQTHVKNIYACGDVVGPYQFTHMAGYQAGLVIRNAIFHLGSKVNYYNVPWTTYTKPEVAHVGYTEQTAKELNLFKKTIHVPLESNDRAKAENDVIGFLKLIIGKKGTLIGATLVGEKAGEMIPIASLAIQQKLKPNVFMNIIFSYPTESEIFKTASLQLLRDSFKPWKANLLKKILFKK</sequence>
<keyword evidence="3 8" id="KW-0274">FAD</keyword>
<keyword evidence="2 10" id="KW-0285">Flavoprotein</keyword>
<feature type="disulfide bond" description="Redox-active" evidence="9">
    <location>
        <begin position="42"/>
        <end position="47"/>
    </location>
</feature>
<dbReference type="PANTHER" id="PTHR43014:SF2">
    <property type="entry name" value="MERCURIC REDUCTASE"/>
    <property type="match status" value="1"/>
</dbReference>
<dbReference type="PIRSF" id="PIRSF000350">
    <property type="entry name" value="Mercury_reductase_MerA"/>
    <property type="match status" value="1"/>
</dbReference>
<keyword evidence="7 10" id="KW-0676">Redox-active center</keyword>
<dbReference type="EMBL" id="JASCXW010000016">
    <property type="protein sequence ID" value="MDI6453051.1"/>
    <property type="molecule type" value="Genomic_DNA"/>
</dbReference>
<proteinExistence type="inferred from homology"/>
<keyword evidence="8" id="KW-0547">Nucleotide-binding</keyword>
<feature type="binding site" evidence="8">
    <location>
        <position position="51"/>
    </location>
    <ligand>
        <name>FAD</name>
        <dbReference type="ChEBI" id="CHEBI:57692"/>
    </ligand>
</feature>
<dbReference type="GO" id="GO:0016668">
    <property type="term" value="F:oxidoreductase activity, acting on a sulfur group of donors, NAD(P) as acceptor"/>
    <property type="evidence" value="ECO:0007669"/>
    <property type="project" value="InterPro"/>
</dbReference>
<evidence type="ECO:0000259" key="12">
    <source>
        <dbReference type="Pfam" id="PF07992"/>
    </source>
</evidence>
<name>A0AAW6U506_9MOLU</name>
<dbReference type="GO" id="GO:0050660">
    <property type="term" value="F:flavin adenine dinucleotide binding"/>
    <property type="evidence" value="ECO:0007669"/>
    <property type="project" value="TreeGrafter"/>
</dbReference>
<comment type="similarity">
    <text evidence="1 10">Belongs to the class-I pyridine nucleotide-disulfide oxidoreductase family.</text>
</comment>
<dbReference type="FunFam" id="3.30.390.30:FF:000001">
    <property type="entry name" value="Dihydrolipoyl dehydrogenase"/>
    <property type="match status" value="1"/>
</dbReference>
<evidence type="ECO:0000313" key="13">
    <source>
        <dbReference type="EMBL" id="MDI6453051.1"/>
    </source>
</evidence>
<evidence type="ECO:0000313" key="14">
    <source>
        <dbReference type="Proteomes" id="UP001431532"/>
    </source>
</evidence>
<dbReference type="InterPro" id="IPR001100">
    <property type="entry name" value="Pyr_nuc-diS_OxRdtase"/>
</dbReference>
<dbReference type="InterPro" id="IPR036188">
    <property type="entry name" value="FAD/NAD-bd_sf"/>
</dbReference>
<dbReference type="SUPFAM" id="SSF55424">
    <property type="entry name" value="FAD/NAD-linked reductases, dimerisation (C-terminal) domain"/>
    <property type="match status" value="1"/>
</dbReference>
<evidence type="ECO:0000256" key="10">
    <source>
        <dbReference type="RuleBase" id="RU003691"/>
    </source>
</evidence>
<dbReference type="Proteomes" id="UP001431532">
    <property type="component" value="Unassembled WGS sequence"/>
</dbReference>